<protein>
    <recommendedName>
        <fullName evidence="2">SET domain-containing protein</fullName>
    </recommendedName>
</protein>
<evidence type="ECO:0000313" key="4">
    <source>
        <dbReference type="Proteomes" id="UP000775213"/>
    </source>
</evidence>
<dbReference type="PROSITE" id="PS50280">
    <property type="entry name" value="SET"/>
    <property type="match status" value="1"/>
</dbReference>
<feature type="repeat" description="TPR" evidence="1">
    <location>
        <begin position="75"/>
        <end position="108"/>
    </location>
</feature>
<dbReference type="Gene3D" id="1.25.40.10">
    <property type="entry name" value="Tetratricopeptide repeat domain"/>
    <property type="match status" value="2"/>
</dbReference>
<dbReference type="SUPFAM" id="SSF82199">
    <property type="entry name" value="SET domain"/>
    <property type="match status" value="1"/>
</dbReference>
<name>A0AAV7GM77_DENCH</name>
<dbReference type="PANTHER" id="PTHR47337">
    <property type="entry name" value="TETRATRICOPEPTIDE REPEAT (TPR)-LIKE SUPERFAMILY PROTEIN"/>
    <property type="match status" value="1"/>
</dbReference>
<dbReference type="InterPro" id="IPR001214">
    <property type="entry name" value="SET_dom"/>
</dbReference>
<keyword evidence="1" id="KW-0802">TPR repeat</keyword>
<proteinExistence type="predicted"/>
<reference evidence="3 4" key="1">
    <citation type="journal article" date="2021" name="Hortic Res">
        <title>Chromosome-scale assembly of the Dendrobium chrysotoxum genome enhances the understanding of orchid evolution.</title>
        <authorList>
            <person name="Zhang Y."/>
            <person name="Zhang G.Q."/>
            <person name="Zhang D."/>
            <person name="Liu X.D."/>
            <person name="Xu X.Y."/>
            <person name="Sun W.H."/>
            <person name="Yu X."/>
            <person name="Zhu X."/>
            <person name="Wang Z.W."/>
            <person name="Zhao X."/>
            <person name="Zhong W.Y."/>
            <person name="Chen H."/>
            <person name="Yin W.L."/>
            <person name="Huang T."/>
            <person name="Niu S.C."/>
            <person name="Liu Z.J."/>
        </authorList>
    </citation>
    <scope>NUCLEOTIDE SEQUENCE [LARGE SCALE GENOMIC DNA]</scope>
    <source>
        <strain evidence="3">Lindl</strain>
    </source>
</reference>
<evidence type="ECO:0000313" key="3">
    <source>
        <dbReference type="EMBL" id="KAH0462975.1"/>
    </source>
</evidence>
<dbReference type="Pfam" id="PF13181">
    <property type="entry name" value="TPR_8"/>
    <property type="match status" value="1"/>
</dbReference>
<evidence type="ECO:0000256" key="1">
    <source>
        <dbReference type="PROSITE-ProRule" id="PRU00339"/>
    </source>
</evidence>
<feature type="domain" description="SET" evidence="2">
    <location>
        <begin position="225"/>
        <end position="528"/>
    </location>
</feature>
<dbReference type="Pfam" id="PF00856">
    <property type="entry name" value="SET"/>
    <property type="match status" value="1"/>
</dbReference>
<dbReference type="InterPro" id="IPR019734">
    <property type="entry name" value="TPR_rpt"/>
</dbReference>
<dbReference type="InterPro" id="IPR011990">
    <property type="entry name" value="TPR-like_helical_dom_sf"/>
</dbReference>
<gene>
    <name evidence="3" type="ORF">IEQ34_007557</name>
</gene>
<dbReference type="Proteomes" id="UP000775213">
    <property type="component" value="Unassembled WGS sequence"/>
</dbReference>
<evidence type="ECO:0000259" key="2">
    <source>
        <dbReference type="PROSITE" id="PS50280"/>
    </source>
</evidence>
<comment type="caution">
    <text evidence="3">The sequence shown here is derived from an EMBL/GenBank/DDBJ whole genome shotgun (WGS) entry which is preliminary data.</text>
</comment>
<sequence>METLKSLLPDDLKLLIAQSTSDSLDLTCSSLMEFCQLLPQFQRVRALFSGSVLVETVIGQLTGGVALCRKSKEAALDWKKKGNECFSEGDYAEALTFYSKALRYAPMDMDGMDDKLVGTLYVNRASALHKIGLFEECIRDCARAITLYPVYSKAWYRRGKANASLQRHEAAICDLQISLFMEGSLSGKNQIKEDIQLLSPHRSKGTSKSDYTKKNEKLHDVLADTKLHCVTTPDKGRGMVSSNDIPAASLIHTEEPLAAVITKSCRETHCHFCFNEVPADPLFCSSCTIPLYCSEHCLEQAVGRNFIRSNHFSNLQNNLSVELWKYVRESISLYPSARENGCDLPEHTHECGGAHWPAVLPTDVVLAGRVMMKSIEKKKLSGGLYKNIETLDFSHSYNKIPPDHKLEMHLYALVLACCLRHYFPSLETSISKFVLLISQIKVNSMAVVHMKSSDEPDLSKKSSDLSAIGNAFTSTVEQVRVGQAIYSRGSLFNHSCKPNVHAYFLSRTLHLRCTEHVPAQYPLELSYGPQIGELDHQERQKTLEDQYFFKCRCIACSELNLSDLVINSFRCSKPNCLGAILGRAYEKLEDDSWLVSAASYCSKLSLPVEYKMNICEVAHFLLEKDTLQKIGPGNCLSCCSSLDLSSSTSASNNSLSDIYRLKDLILSFVAKDSLISDILISLGDLRSVKHAYSKVVAQAEDNVAETFAMIGQFEHAKKHCKASIEILEKLYHTKHITVAHEWIKLASIDFSLGNQADALCDIMRAEEIFSLYYGSHVAKIFPYIEHFKKEVEKIGFVANCLLAIMCQEYTGAEFCFCYFINKKSKMKMIFKPV</sequence>
<dbReference type="SMART" id="SM00028">
    <property type="entry name" value="TPR"/>
    <property type="match status" value="4"/>
</dbReference>
<dbReference type="SUPFAM" id="SSF48452">
    <property type="entry name" value="TPR-like"/>
    <property type="match status" value="1"/>
</dbReference>
<accession>A0AAV7GM77</accession>
<dbReference type="EMBL" id="JAGFBR010000008">
    <property type="protein sequence ID" value="KAH0462975.1"/>
    <property type="molecule type" value="Genomic_DNA"/>
</dbReference>
<dbReference type="AlphaFoldDB" id="A0AAV7GM77"/>
<dbReference type="PROSITE" id="PS50005">
    <property type="entry name" value="TPR"/>
    <property type="match status" value="1"/>
</dbReference>
<dbReference type="Gene3D" id="2.170.270.10">
    <property type="entry name" value="SET domain"/>
    <property type="match status" value="1"/>
</dbReference>
<dbReference type="PANTHER" id="PTHR47337:SF1">
    <property type="entry name" value="TETRATRICOPEPTIDE REPEAT (TPR)-LIKE SUPERFAMILY PROTEIN"/>
    <property type="match status" value="1"/>
</dbReference>
<dbReference type="InterPro" id="IPR046341">
    <property type="entry name" value="SET_dom_sf"/>
</dbReference>
<keyword evidence="4" id="KW-1185">Reference proteome</keyword>
<organism evidence="3 4">
    <name type="scientific">Dendrobium chrysotoxum</name>
    <name type="common">Orchid</name>
    <dbReference type="NCBI Taxonomy" id="161865"/>
    <lineage>
        <taxon>Eukaryota</taxon>
        <taxon>Viridiplantae</taxon>
        <taxon>Streptophyta</taxon>
        <taxon>Embryophyta</taxon>
        <taxon>Tracheophyta</taxon>
        <taxon>Spermatophyta</taxon>
        <taxon>Magnoliopsida</taxon>
        <taxon>Liliopsida</taxon>
        <taxon>Asparagales</taxon>
        <taxon>Orchidaceae</taxon>
        <taxon>Epidendroideae</taxon>
        <taxon>Malaxideae</taxon>
        <taxon>Dendrobiinae</taxon>
        <taxon>Dendrobium</taxon>
    </lineage>
</organism>